<dbReference type="InterPro" id="IPR034392">
    <property type="entry name" value="TatSF1-like_RRM1"/>
</dbReference>
<dbReference type="PANTHER" id="PTHR15608:SF0">
    <property type="entry name" value="HIV TAT-SPECIFIC FACTOR 1"/>
    <property type="match status" value="1"/>
</dbReference>
<dbReference type="InterPro" id="IPR035979">
    <property type="entry name" value="RBD_domain_sf"/>
</dbReference>
<protein>
    <submittedName>
        <fullName evidence="10">RNA-binding protein</fullName>
    </submittedName>
</protein>
<organism evidence="10 11">
    <name type="scientific">Plasmodium yoelii yoelii</name>
    <dbReference type="NCBI Taxonomy" id="73239"/>
    <lineage>
        <taxon>Eukaryota</taxon>
        <taxon>Sar</taxon>
        <taxon>Alveolata</taxon>
        <taxon>Apicomplexa</taxon>
        <taxon>Aconoidasida</taxon>
        <taxon>Haemosporida</taxon>
        <taxon>Plasmodiidae</taxon>
        <taxon>Plasmodium</taxon>
        <taxon>Plasmodium (Vinckeia)</taxon>
    </lineage>
</organism>
<dbReference type="EMBL" id="CP115526">
    <property type="protein sequence ID" value="WBY54813.1"/>
    <property type="molecule type" value="Genomic_DNA"/>
</dbReference>
<evidence type="ECO:0000256" key="7">
    <source>
        <dbReference type="SAM" id="Coils"/>
    </source>
</evidence>
<reference evidence="10" key="1">
    <citation type="submission" date="2023-01" db="EMBL/GenBank/DDBJ databases">
        <title>Long-Read Genome Assembly and Gene Model Annotations for the Rodent Malaria Parasite Plasmodium yoelii 17XNL.</title>
        <authorList>
            <person name="Mitchell G.J."/>
            <person name="Sebastian A."/>
            <person name="Albert I."/>
            <person name="Lindner S.E."/>
        </authorList>
    </citation>
    <scope>NUCLEOTIDE SEQUENCE</scope>
    <source>
        <strain evidence="10">17XNL clone 1.1</strain>
    </source>
</reference>
<proteinExistence type="inferred from homology"/>
<evidence type="ECO:0000256" key="1">
    <source>
        <dbReference type="ARBA" id="ARBA00007747"/>
    </source>
</evidence>
<feature type="domain" description="RRM" evidence="9">
    <location>
        <begin position="245"/>
        <end position="331"/>
    </location>
</feature>
<evidence type="ECO:0000256" key="8">
    <source>
        <dbReference type="SAM" id="MobiDB-lite"/>
    </source>
</evidence>
<evidence type="ECO:0000259" key="9">
    <source>
        <dbReference type="PROSITE" id="PS50102"/>
    </source>
</evidence>
<evidence type="ECO:0000313" key="11">
    <source>
        <dbReference type="Proteomes" id="UP001054126"/>
    </source>
</evidence>
<comment type="similarity">
    <text evidence="1">Belongs to the HTATSF1 family.</text>
</comment>
<keyword evidence="7" id="KW-0175">Coiled coil</keyword>
<dbReference type="PROSITE" id="PS50102">
    <property type="entry name" value="RRM"/>
    <property type="match status" value="1"/>
</dbReference>
<dbReference type="AlphaFoldDB" id="A0AAE9WJ30"/>
<evidence type="ECO:0000256" key="6">
    <source>
        <dbReference type="PROSITE-ProRule" id="PRU00176"/>
    </source>
</evidence>
<gene>
    <name evidence="10" type="ORF">Py17XNL_000202710</name>
</gene>
<dbReference type="Pfam" id="PF00076">
    <property type="entry name" value="RRM_1"/>
    <property type="match status" value="1"/>
</dbReference>
<dbReference type="CDD" id="cd12281">
    <property type="entry name" value="RRM1_TatSF1_like"/>
    <property type="match status" value="1"/>
</dbReference>
<evidence type="ECO:0000256" key="5">
    <source>
        <dbReference type="ARBA" id="ARBA00023187"/>
    </source>
</evidence>
<dbReference type="InterPro" id="IPR012677">
    <property type="entry name" value="Nucleotide-bd_a/b_plait_sf"/>
</dbReference>
<keyword evidence="4 6" id="KW-0694">RNA-binding</keyword>
<dbReference type="SUPFAM" id="SSF54928">
    <property type="entry name" value="RNA-binding domain, RBD"/>
    <property type="match status" value="1"/>
</dbReference>
<keyword evidence="3" id="KW-0677">Repeat</keyword>
<dbReference type="GO" id="GO:0005684">
    <property type="term" value="C:U2-type spliceosomal complex"/>
    <property type="evidence" value="ECO:0007669"/>
    <property type="project" value="TreeGrafter"/>
</dbReference>
<dbReference type="PANTHER" id="PTHR15608">
    <property type="entry name" value="SPLICING FACTOR U2AF-ASSOCIATED PROTEIN 2"/>
    <property type="match status" value="1"/>
</dbReference>
<dbReference type="Gene3D" id="3.30.70.330">
    <property type="match status" value="2"/>
</dbReference>
<dbReference type="Proteomes" id="UP001054126">
    <property type="component" value="Chromosome 2"/>
</dbReference>
<accession>A0AAE9WJ30</accession>
<dbReference type="InterPro" id="IPR000504">
    <property type="entry name" value="RRM_dom"/>
</dbReference>
<evidence type="ECO:0000313" key="10">
    <source>
        <dbReference type="EMBL" id="WBY54813.1"/>
    </source>
</evidence>
<feature type="coiled-coil region" evidence="7">
    <location>
        <begin position="199"/>
        <end position="228"/>
    </location>
</feature>
<dbReference type="GO" id="GO:0000398">
    <property type="term" value="P:mRNA splicing, via spliceosome"/>
    <property type="evidence" value="ECO:0007669"/>
    <property type="project" value="InterPro"/>
</dbReference>
<evidence type="ECO:0000256" key="4">
    <source>
        <dbReference type="ARBA" id="ARBA00022884"/>
    </source>
</evidence>
<keyword evidence="2" id="KW-0507">mRNA processing</keyword>
<keyword evidence="5" id="KW-0508">mRNA splicing</keyword>
<evidence type="ECO:0000256" key="3">
    <source>
        <dbReference type="ARBA" id="ARBA00022737"/>
    </source>
</evidence>
<sequence length="547" mass="64316">MDKERSEAESINCNSTKEENQSKENEKEKNKATNLPPFNELNIEQKKEQDEWVIYVCNNSYGPYNLDQIINLWNTKRINMMTTIFKKGENNWKYVYNDETLVKHFQGTQSNTTNIDNTTSSYNNEKDASNNHLLNKQLNNNNTNSGQTQNHVNKSNENDFHQKEIQYSTNNLNGNNVEYDNNDTYNNNLNYNNVDNNTATNLTNENEANQAELEKIKKRNKKKKYLERKKKKIEEGICERKIKNSSVYISGLPKDVTQEEINNVFKKAGIIKIDSETTKPKIKIYYDENNNVKGDALVTYVYTQSVDIAIKYFDKFHFRQNCVINVEKAQFNKKVEHHKISKEEILIKKKKIQAAKHEQYRLQNWGEVYTGSKKKIVIFRNAFSYEDALKYDEGDPFYDFIKNLIEIEVKKYVPVHKVYPIPKHPHGIVCVKFKGVEEAEMIIEYFKDVELNDKKLEVYFYDGKQDLKAQCLPPQNKPSHIQNVYENISDPQNTGNYYINTVYAYPNWSMHNADDKLPPVLLNNNLQSFHDWLDNQSEDEEHEIMVE</sequence>
<feature type="region of interest" description="Disordered" evidence="8">
    <location>
        <begin position="1"/>
        <end position="35"/>
    </location>
</feature>
<dbReference type="GO" id="GO:0003723">
    <property type="term" value="F:RNA binding"/>
    <property type="evidence" value="ECO:0007669"/>
    <property type="project" value="UniProtKB-UniRule"/>
</dbReference>
<dbReference type="InterPro" id="IPR034393">
    <property type="entry name" value="TatSF1-like"/>
</dbReference>
<dbReference type="GO" id="GO:0005686">
    <property type="term" value="C:U2 snRNP"/>
    <property type="evidence" value="ECO:0007669"/>
    <property type="project" value="TreeGrafter"/>
</dbReference>
<name>A0AAE9WJ30_PLAYO</name>
<feature type="compositionally biased region" description="Basic and acidic residues" evidence="8">
    <location>
        <begin position="16"/>
        <end position="31"/>
    </location>
</feature>
<evidence type="ECO:0000256" key="2">
    <source>
        <dbReference type="ARBA" id="ARBA00022664"/>
    </source>
</evidence>
<dbReference type="SMART" id="SM00360">
    <property type="entry name" value="RRM"/>
    <property type="match status" value="1"/>
</dbReference>